<sequence>MSEVKNGTLRGKISRPLLNRLRSFSDPKSLKKTNSCMTLSPTPMETDQTLSPRKHLPKPKKMKKEKSLSKSKDINVPTKVIDQVDIYQLDEASTLDDHNNYQEEEEYWNGGCPSDDEYDLVDEDGDQVGSPTSSKGKFKKNIYKWVSITFSGLSMGGIGMDPSSLSPRITAQNQFTSQRRRSAVEI</sequence>
<protein>
    <submittedName>
        <fullName evidence="2">Uncharacterized protein</fullName>
    </submittedName>
</protein>
<dbReference type="InParanoid" id="A0A151ZSD4"/>
<proteinExistence type="predicted"/>
<accession>A0A151ZSD4</accession>
<evidence type="ECO:0000313" key="2">
    <source>
        <dbReference type="EMBL" id="KYQ96941.1"/>
    </source>
</evidence>
<comment type="caution">
    <text evidence="2">The sequence shown here is derived from an EMBL/GenBank/DDBJ whole genome shotgun (WGS) entry which is preliminary data.</text>
</comment>
<reference evidence="2 3" key="1">
    <citation type="submission" date="2015-12" db="EMBL/GenBank/DDBJ databases">
        <title>Dictyostelia acquired genes for synthesis and detection of signals that induce cell-type specialization by lateral gene transfer from prokaryotes.</title>
        <authorList>
            <person name="Gloeckner G."/>
            <person name="Schaap P."/>
        </authorList>
    </citation>
    <scope>NUCLEOTIDE SEQUENCE [LARGE SCALE GENOMIC DNA]</scope>
    <source>
        <strain evidence="2 3">TK</strain>
    </source>
</reference>
<dbReference type="AlphaFoldDB" id="A0A151ZSD4"/>
<keyword evidence="3" id="KW-1185">Reference proteome</keyword>
<name>A0A151ZSD4_TIELA</name>
<dbReference type="Proteomes" id="UP000076078">
    <property type="component" value="Unassembled WGS sequence"/>
</dbReference>
<dbReference type="EMBL" id="LODT01000021">
    <property type="protein sequence ID" value="KYQ96941.1"/>
    <property type="molecule type" value="Genomic_DNA"/>
</dbReference>
<evidence type="ECO:0000256" key="1">
    <source>
        <dbReference type="SAM" id="MobiDB-lite"/>
    </source>
</evidence>
<gene>
    <name evidence="2" type="ORF">DLAC_04262</name>
</gene>
<organism evidence="2 3">
    <name type="scientific">Tieghemostelium lacteum</name>
    <name type="common">Slime mold</name>
    <name type="synonym">Dictyostelium lacteum</name>
    <dbReference type="NCBI Taxonomy" id="361077"/>
    <lineage>
        <taxon>Eukaryota</taxon>
        <taxon>Amoebozoa</taxon>
        <taxon>Evosea</taxon>
        <taxon>Eumycetozoa</taxon>
        <taxon>Dictyostelia</taxon>
        <taxon>Dictyosteliales</taxon>
        <taxon>Raperosteliaceae</taxon>
        <taxon>Tieghemostelium</taxon>
    </lineage>
</organism>
<evidence type="ECO:0000313" key="3">
    <source>
        <dbReference type="Proteomes" id="UP000076078"/>
    </source>
</evidence>
<feature type="compositionally biased region" description="Acidic residues" evidence="1">
    <location>
        <begin position="114"/>
        <end position="126"/>
    </location>
</feature>
<feature type="compositionally biased region" description="Polar residues" evidence="1">
    <location>
        <begin position="165"/>
        <end position="177"/>
    </location>
</feature>
<feature type="region of interest" description="Disordered" evidence="1">
    <location>
        <begin position="165"/>
        <end position="186"/>
    </location>
</feature>
<feature type="compositionally biased region" description="Basic residues" evidence="1">
    <location>
        <begin position="52"/>
        <end position="64"/>
    </location>
</feature>
<feature type="region of interest" description="Disordered" evidence="1">
    <location>
        <begin position="1"/>
        <end position="73"/>
    </location>
</feature>
<dbReference type="OrthoDB" id="10613135at2759"/>
<feature type="region of interest" description="Disordered" evidence="1">
    <location>
        <begin position="95"/>
        <end position="135"/>
    </location>
</feature>
<feature type="compositionally biased region" description="Polar residues" evidence="1">
    <location>
        <begin position="32"/>
        <end position="51"/>
    </location>
</feature>